<dbReference type="CDD" id="cd13127">
    <property type="entry name" value="MATE_tuaB_like"/>
    <property type="match status" value="1"/>
</dbReference>
<feature type="transmembrane region" description="Helical" evidence="7">
    <location>
        <begin position="173"/>
        <end position="195"/>
    </location>
</feature>
<dbReference type="PANTHER" id="PTHR30250">
    <property type="entry name" value="PST FAMILY PREDICTED COLANIC ACID TRANSPORTER"/>
    <property type="match status" value="1"/>
</dbReference>
<dbReference type="PANTHER" id="PTHR30250:SF10">
    <property type="entry name" value="LIPOPOLYSACCHARIDE BIOSYNTHESIS PROTEIN WZXC"/>
    <property type="match status" value="1"/>
</dbReference>
<evidence type="ECO:0000256" key="5">
    <source>
        <dbReference type="ARBA" id="ARBA00022989"/>
    </source>
</evidence>
<keyword evidence="9" id="KW-1185">Reference proteome</keyword>
<sequence length="502" mass="55131">MSSVAGQIIKGSLWLSGARAIVNALGWASTIVLARLLTPDDFGLVAIGTTIQAIIMAVTEMSLAQALVHHRAPDDDHLNTAWTLGFLRGLVIAAMLALAAHPLALLYEDARLEWVIYAIAFGVFLGGLSNPRRVMLQRQLIFWQDFLLNVGMRLATVIVSIGVAVYYRNYWALILGGMAGQLVGLAISYMIMPFLPRFGLRHARELWSFSFWLTLGQTVNTINWRFDQLLIGKLLGRSELGYYSVGDNLAQMPTREATNPLRLTLFPAFSRISDDPARLRAAYQRAQGLITAMALPVGVGFALVAEPLVRVAMGDKWLPAVPIIQALSSIFAFQTFGSVVQPLAMSLGATKNLFHRDLWVFFVRLPIILTGLFFGGLPGLVVARMVSGTVSTIMNMELVRRLSGLGLRTQFGSNLRTLGAIAVMIVGVTACRRLAFTAAHPGPLYLISEVIILAATGAILYLGSHWLFWRLQGYPQGPEKEVRDLLGQALARLRRPQPLRSR</sequence>
<keyword evidence="4 7" id="KW-0812">Transmembrane</keyword>
<organism evidence="8 9">
    <name type="scientific">Sphingobium lignivorans</name>
    <dbReference type="NCBI Taxonomy" id="2735886"/>
    <lineage>
        <taxon>Bacteria</taxon>
        <taxon>Pseudomonadati</taxon>
        <taxon>Pseudomonadota</taxon>
        <taxon>Alphaproteobacteria</taxon>
        <taxon>Sphingomonadales</taxon>
        <taxon>Sphingomonadaceae</taxon>
        <taxon>Sphingobium</taxon>
    </lineage>
</organism>
<evidence type="ECO:0000256" key="6">
    <source>
        <dbReference type="ARBA" id="ARBA00023136"/>
    </source>
</evidence>
<evidence type="ECO:0000256" key="7">
    <source>
        <dbReference type="SAM" id="Phobius"/>
    </source>
</evidence>
<protein>
    <submittedName>
        <fullName evidence="8">O-antigen/teichoic acid export membrane protein</fullName>
    </submittedName>
</protein>
<evidence type="ECO:0000313" key="9">
    <source>
        <dbReference type="Proteomes" id="UP001138540"/>
    </source>
</evidence>
<keyword evidence="3" id="KW-1003">Cell membrane</keyword>
<proteinExistence type="inferred from homology"/>
<comment type="subcellular location">
    <subcellularLocation>
        <location evidence="1">Cell membrane</location>
        <topology evidence="1">Multi-pass membrane protein</topology>
    </subcellularLocation>
</comment>
<evidence type="ECO:0000256" key="3">
    <source>
        <dbReference type="ARBA" id="ARBA00022475"/>
    </source>
</evidence>
<accession>A0ABR6NKE2</accession>
<reference evidence="8 9" key="1">
    <citation type="submission" date="2020-08" db="EMBL/GenBank/DDBJ databases">
        <title>Exploring microbial biodiversity for novel pathways involved in the catabolism of aromatic compounds derived from lignin.</title>
        <authorList>
            <person name="Elkins J."/>
        </authorList>
    </citation>
    <scope>NUCLEOTIDE SEQUENCE [LARGE SCALE GENOMIC DNA]</scope>
    <source>
        <strain evidence="8 9">B1D3A</strain>
    </source>
</reference>
<feature type="transmembrane region" description="Helical" evidence="7">
    <location>
        <begin position="44"/>
        <end position="68"/>
    </location>
</feature>
<dbReference type="EMBL" id="JACHKA010000001">
    <property type="protein sequence ID" value="MBB5987748.1"/>
    <property type="molecule type" value="Genomic_DNA"/>
</dbReference>
<feature type="transmembrane region" description="Helical" evidence="7">
    <location>
        <begin position="418"/>
        <end position="436"/>
    </location>
</feature>
<feature type="transmembrane region" description="Helical" evidence="7">
    <location>
        <begin position="146"/>
        <end position="167"/>
    </location>
</feature>
<feature type="transmembrane region" description="Helical" evidence="7">
    <location>
        <begin position="20"/>
        <end position="38"/>
    </location>
</feature>
<keyword evidence="5 7" id="KW-1133">Transmembrane helix</keyword>
<dbReference type="InterPro" id="IPR050833">
    <property type="entry name" value="Poly_Biosynth_Transport"/>
</dbReference>
<evidence type="ECO:0000256" key="1">
    <source>
        <dbReference type="ARBA" id="ARBA00004651"/>
    </source>
</evidence>
<comment type="caution">
    <text evidence="8">The sequence shown here is derived from an EMBL/GenBank/DDBJ whole genome shotgun (WGS) entry which is preliminary data.</text>
</comment>
<feature type="transmembrane region" description="Helical" evidence="7">
    <location>
        <begin position="317"/>
        <end position="337"/>
    </location>
</feature>
<evidence type="ECO:0000313" key="8">
    <source>
        <dbReference type="EMBL" id="MBB5987748.1"/>
    </source>
</evidence>
<gene>
    <name evidence="8" type="ORF">HNP60_003722</name>
</gene>
<feature type="transmembrane region" description="Helical" evidence="7">
    <location>
        <begin position="80"/>
        <end position="102"/>
    </location>
</feature>
<feature type="transmembrane region" description="Helical" evidence="7">
    <location>
        <begin position="114"/>
        <end position="134"/>
    </location>
</feature>
<dbReference type="RefSeq" id="WP_184156373.1">
    <property type="nucleotide sequence ID" value="NZ_JACHKA010000001.1"/>
</dbReference>
<evidence type="ECO:0000256" key="2">
    <source>
        <dbReference type="ARBA" id="ARBA00007430"/>
    </source>
</evidence>
<feature type="transmembrane region" description="Helical" evidence="7">
    <location>
        <begin position="442"/>
        <end position="462"/>
    </location>
</feature>
<dbReference type="Proteomes" id="UP001138540">
    <property type="component" value="Unassembled WGS sequence"/>
</dbReference>
<name>A0ABR6NKE2_9SPHN</name>
<keyword evidence="6 7" id="KW-0472">Membrane</keyword>
<evidence type="ECO:0000256" key="4">
    <source>
        <dbReference type="ARBA" id="ARBA00022692"/>
    </source>
</evidence>
<feature type="transmembrane region" description="Helical" evidence="7">
    <location>
        <begin position="288"/>
        <end position="305"/>
    </location>
</feature>
<dbReference type="Pfam" id="PF13440">
    <property type="entry name" value="Polysacc_synt_3"/>
    <property type="match status" value="1"/>
</dbReference>
<feature type="transmembrane region" description="Helical" evidence="7">
    <location>
        <begin position="358"/>
        <end position="375"/>
    </location>
</feature>
<comment type="similarity">
    <text evidence="2">Belongs to the polysaccharide synthase family.</text>
</comment>